<accession>A0A4Y8T2G3</accession>
<protein>
    <submittedName>
        <fullName evidence="1">SGNH/GDSL hydrolase family protein</fullName>
    </submittedName>
</protein>
<comment type="caution">
    <text evidence="1">The sequence shown here is derived from an EMBL/GenBank/DDBJ whole genome shotgun (WGS) entry which is preliminary data.</text>
</comment>
<dbReference type="GO" id="GO:0016787">
    <property type="term" value="F:hydrolase activity"/>
    <property type="evidence" value="ECO:0007669"/>
    <property type="project" value="UniProtKB-KW"/>
</dbReference>
<organism evidence="1 2">
    <name type="scientific">Bacillus thuringiensis</name>
    <dbReference type="NCBI Taxonomy" id="1428"/>
    <lineage>
        <taxon>Bacteria</taxon>
        <taxon>Bacillati</taxon>
        <taxon>Bacillota</taxon>
        <taxon>Bacilli</taxon>
        <taxon>Bacillales</taxon>
        <taxon>Bacillaceae</taxon>
        <taxon>Bacillus</taxon>
        <taxon>Bacillus cereus group</taxon>
    </lineage>
</organism>
<evidence type="ECO:0000313" key="1">
    <source>
        <dbReference type="EMBL" id="TFF45769.1"/>
    </source>
</evidence>
<name>A0A4Y8T2G3_BACTU</name>
<dbReference type="EMBL" id="SCLP01000007">
    <property type="protein sequence ID" value="TFF45769.1"/>
    <property type="molecule type" value="Genomic_DNA"/>
</dbReference>
<dbReference type="Proteomes" id="UP000297630">
    <property type="component" value="Unassembled WGS sequence"/>
</dbReference>
<evidence type="ECO:0000313" key="2">
    <source>
        <dbReference type="Proteomes" id="UP000297630"/>
    </source>
</evidence>
<proteinExistence type="predicted"/>
<sequence>MKIQKANDVTTKNLTIAYIYQTNVIGNENGIRIIERDGTDRFNLRVPDAAFEIKKMKNPIVKITHSDSIEFNYSTKKISLLKDLYVYLEGNHVKYINQSDFMQIDFSKFPLNSSDYNSYVLYIDLLSYQLKFDVMSNVRGRNLILTRVYQSTVHDNSDGIRVIDKDGQVVGKNIQNDGHDLGYLFTPNKINIDTTNRTVSVEQSQHILFTNKSYYVPAQQITYAEGPTDYIRKLFVNKINGELVVGMHNDDKKGNLALICMWYHTGKNAVVIAPFGNEKRIKIDGLNYEDRGDTNNYNWSTNRFVLPKKLYLLKDVAYSISAQNFCYNKFTDNDKLMFELVTPNSQETFEVTGKIHSPIAVNLNTQVVGIYDGNLNNALQKDITLQFADPSVKNKKDPRILLIGNSVTNANIPLLVKYWLSNFGFIPSMIGTVNNSYDGYGYGITPKPATEKGEGRAGWRLTDFTGTTKRTDGSIYLKPNNPFWNPETQAFDFGYYMRSNGFTGVDFIVIMLGINDISGYHGEKQPENIGTPTIEDILTYMPVEFKKMIDSIHEYDPNIKIGLNPPVPAGRNDSLNANVMKYTEMMQYHFDEKISDVFCLGSYLSNGKLSGKTWDNTLTQVDPLNTTKRGQISWDVHDAGNNQMLNALWTASWIINQSA</sequence>
<dbReference type="AlphaFoldDB" id="A0A4Y8T2G3"/>
<gene>
    <name evidence="1" type="ORF">EQ803_16005</name>
</gene>
<dbReference type="SUPFAM" id="SSF52266">
    <property type="entry name" value="SGNH hydrolase"/>
    <property type="match status" value="1"/>
</dbReference>
<reference evidence="1 2" key="1">
    <citation type="submission" date="2019-01" db="EMBL/GenBank/DDBJ databases">
        <title>Draft genome sequence of Bacillus sp. DPC6431.</title>
        <authorList>
            <person name="Arbulu S."/>
            <person name="Murphy K."/>
            <person name="O'Sullivan O."/>
            <person name="Rea M.C."/>
            <person name="Hill C."/>
            <person name="Ross R.P."/>
        </authorList>
    </citation>
    <scope>NUCLEOTIDE SEQUENCE [LARGE SCALE GENOMIC DNA]</scope>
    <source>
        <strain evidence="1 2">DPC6431</strain>
    </source>
</reference>
<dbReference type="Gene3D" id="3.40.50.1110">
    <property type="entry name" value="SGNH hydrolase"/>
    <property type="match status" value="1"/>
</dbReference>
<dbReference type="RefSeq" id="WP_134656413.1">
    <property type="nucleotide sequence ID" value="NZ_SCLP01000007.1"/>
</dbReference>
<dbReference type="InterPro" id="IPR036514">
    <property type="entry name" value="SGNH_hydro_sf"/>
</dbReference>
<keyword evidence="1" id="KW-0378">Hydrolase</keyword>